<dbReference type="Gene3D" id="3.90.70.10">
    <property type="entry name" value="Cysteine proteinases"/>
    <property type="match status" value="1"/>
</dbReference>
<keyword evidence="2" id="KW-0472">Membrane</keyword>
<feature type="transmembrane region" description="Helical" evidence="2">
    <location>
        <begin position="9"/>
        <end position="29"/>
    </location>
</feature>
<dbReference type="InterPro" id="IPR039564">
    <property type="entry name" value="Peptidase_C39-like"/>
</dbReference>
<dbReference type="AlphaFoldDB" id="A0A1F7WBY3"/>
<evidence type="ECO:0000259" key="3">
    <source>
        <dbReference type="Pfam" id="PF13529"/>
    </source>
</evidence>
<gene>
    <name evidence="4" type="ORF">A2480_03555</name>
</gene>
<evidence type="ECO:0000256" key="1">
    <source>
        <dbReference type="SAM" id="MobiDB-lite"/>
    </source>
</evidence>
<dbReference type="Pfam" id="PF13529">
    <property type="entry name" value="Peptidase_C39_2"/>
    <property type="match status" value="1"/>
</dbReference>
<organism evidence="4 5">
    <name type="scientific">Candidatus Uhrbacteria bacterium RIFOXYC2_FULL_47_19</name>
    <dbReference type="NCBI Taxonomy" id="1802424"/>
    <lineage>
        <taxon>Bacteria</taxon>
        <taxon>Candidatus Uhriibacteriota</taxon>
    </lineage>
</organism>
<dbReference type="STRING" id="1802424.A2480_03555"/>
<accession>A0A1F7WBY3</accession>
<keyword evidence="2" id="KW-1133">Transmembrane helix</keyword>
<feature type="compositionally biased region" description="Polar residues" evidence="1">
    <location>
        <begin position="76"/>
        <end position="90"/>
    </location>
</feature>
<feature type="compositionally biased region" description="Basic and acidic residues" evidence="1">
    <location>
        <begin position="64"/>
        <end position="75"/>
    </location>
</feature>
<protein>
    <recommendedName>
        <fullName evidence="3">Peptidase C39-like domain-containing protein</fullName>
    </recommendedName>
</protein>
<name>A0A1F7WBY3_9BACT</name>
<feature type="region of interest" description="Disordered" evidence="1">
    <location>
        <begin position="60"/>
        <end position="128"/>
    </location>
</feature>
<feature type="compositionally biased region" description="Acidic residues" evidence="1">
    <location>
        <begin position="97"/>
        <end position="115"/>
    </location>
</feature>
<comment type="caution">
    <text evidence="4">The sequence shown here is derived from an EMBL/GenBank/DDBJ whole genome shotgun (WGS) entry which is preliminary data.</text>
</comment>
<sequence>MPIKKTKTPIIILIIAGLIVIAAGGAYVFRGSLIDAYRSWQRGPIPEPVSRIEFEQPTSIDVLNEDKTDEQKSDDLTTNSELDTNISEINSAKLDDAGDEEQTEPEPEPEPLEEVIETKETPTTRPSSINLRVPFMIQAPTANWDNLHGEACEEATAIMLAAYYTDEAKITTSEAEERIMDAVAWQDLAFGYYLDTTSEETARMIREHFGLASAEAIPIDSLDDILSMVAAGKPVIVPAYGKALGNQNFRNSGPLYHMLLIKGYDGDRIITNDPGTRRGADYVYDADVLWNAIHDWNGGDVPHGEKMMIVVEN</sequence>
<proteinExistence type="predicted"/>
<feature type="domain" description="Peptidase C39-like" evidence="3">
    <location>
        <begin position="132"/>
        <end position="274"/>
    </location>
</feature>
<dbReference type="EMBL" id="MGFG01000033">
    <property type="protein sequence ID" value="OGM00331.1"/>
    <property type="molecule type" value="Genomic_DNA"/>
</dbReference>
<evidence type="ECO:0000313" key="4">
    <source>
        <dbReference type="EMBL" id="OGM00331.1"/>
    </source>
</evidence>
<evidence type="ECO:0000313" key="5">
    <source>
        <dbReference type="Proteomes" id="UP000176988"/>
    </source>
</evidence>
<evidence type="ECO:0000256" key="2">
    <source>
        <dbReference type="SAM" id="Phobius"/>
    </source>
</evidence>
<reference evidence="4 5" key="1">
    <citation type="journal article" date="2016" name="Nat. Commun.">
        <title>Thousands of microbial genomes shed light on interconnected biogeochemical processes in an aquifer system.</title>
        <authorList>
            <person name="Anantharaman K."/>
            <person name="Brown C.T."/>
            <person name="Hug L.A."/>
            <person name="Sharon I."/>
            <person name="Castelle C.J."/>
            <person name="Probst A.J."/>
            <person name="Thomas B.C."/>
            <person name="Singh A."/>
            <person name="Wilkins M.J."/>
            <person name="Karaoz U."/>
            <person name="Brodie E.L."/>
            <person name="Williams K.H."/>
            <person name="Hubbard S.S."/>
            <person name="Banfield J.F."/>
        </authorList>
    </citation>
    <scope>NUCLEOTIDE SEQUENCE [LARGE SCALE GENOMIC DNA]</scope>
</reference>
<keyword evidence="2" id="KW-0812">Transmembrane</keyword>
<dbReference type="Proteomes" id="UP000176988">
    <property type="component" value="Unassembled WGS sequence"/>
</dbReference>